<evidence type="ECO:0000313" key="2">
    <source>
        <dbReference type="EMBL" id="DAE14380.1"/>
    </source>
</evidence>
<dbReference type="Pfam" id="PF04014">
    <property type="entry name" value="MazE_antitoxin"/>
    <property type="match status" value="1"/>
</dbReference>
<protein>
    <submittedName>
        <fullName evidence="2">SpoVT / AbrB like domain</fullName>
    </submittedName>
</protein>
<dbReference type="SMART" id="SM00966">
    <property type="entry name" value="SpoVT_AbrB"/>
    <property type="match status" value="1"/>
</dbReference>
<sequence length="84" mass="9155">MAMMRSKRLSSKRAITLPKDLCNHVGFDAGETIDITANDDGSVTIRKHVPVCRFCGDRLAAKTFKGVDVCPGCADELRKEVGTE</sequence>
<accession>A0A8S5Q791</accession>
<dbReference type="EMBL" id="BK015582">
    <property type="protein sequence ID" value="DAE14380.1"/>
    <property type="molecule type" value="Genomic_DNA"/>
</dbReference>
<organism evidence="2">
    <name type="scientific">Phage sp. ctIHi3</name>
    <dbReference type="NCBI Taxonomy" id="2825791"/>
    <lineage>
        <taxon>Viruses</taxon>
    </lineage>
</organism>
<dbReference type="Gene3D" id="2.10.260.10">
    <property type="match status" value="1"/>
</dbReference>
<proteinExistence type="predicted"/>
<dbReference type="GO" id="GO:0003677">
    <property type="term" value="F:DNA binding"/>
    <property type="evidence" value="ECO:0007669"/>
    <property type="project" value="InterPro"/>
</dbReference>
<evidence type="ECO:0000259" key="1">
    <source>
        <dbReference type="SMART" id="SM00966"/>
    </source>
</evidence>
<dbReference type="SUPFAM" id="SSF89447">
    <property type="entry name" value="AbrB/MazE/MraZ-like"/>
    <property type="match status" value="1"/>
</dbReference>
<dbReference type="InterPro" id="IPR037914">
    <property type="entry name" value="SpoVT-AbrB_sf"/>
</dbReference>
<reference evidence="2" key="1">
    <citation type="journal article" date="2021" name="Proc. Natl. Acad. Sci. U.S.A.">
        <title>A Catalog of Tens of Thousands of Viruses from Human Metagenomes Reveals Hidden Associations with Chronic Diseases.</title>
        <authorList>
            <person name="Tisza M.J."/>
            <person name="Buck C.B."/>
        </authorList>
    </citation>
    <scope>NUCLEOTIDE SEQUENCE</scope>
    <source>
        <strain evidence="2">CtIHi3</strain>
    </source>
</reference>
<dbReference type="InterPro" id="IPR007159">
    <property type="entry name" value="SpoVT-AbrB_dom"/>
</dbReference>
<feature type="domain" description="SpoVT-AbrB" evidence="1">
    <location>
        <begin position="7"/>
        <end position="51"/>
    </location>
</feature>
<name>A0A8S5Q791_9VIRU</name>